<name>A0ABP5H3Z5_9ACTN</name>
<feature type="compositionally biased region" description="Low complexity" evidence="1">
    <location>
        <begin position="1"/>
        <end position="12"/>
    </location>
</feature>
<evidence type="ECO:0008006" key="4">
    <source>
        <dbReference type="Google" id="ProtNLM"/>
    </source>
</evidence>
<organism evidence="2 3">
    <name type="scientific">Catenulispora yoronensis</name>
    <dbReference type="NCBI Taxonomy" id="450799"/>
    <lineage>
        <taxon>Bacteria</taxon>
        <taxon>Bacillati</taxon>
        <taxon>Actinomycetota</taxon>
        <taxon>Actinomycetes</taxon>
        <taxon>Catenulisporales</taxon>
        <taxon>Catenulisporaceae</taxon>
        <taxon>Catenulispora</taxon>
    </lineage>
</organism>
<evidence type="ECO:0000256" key="1">
    <source>
        <dbReference type="SAM" id="MobiDB-lite"/>
    </source>
</evidence>
<reference evidence="3" key="1">
    <citation type="journal article" date="2019" name="Int. J. Syst. Evol. Microbiol.">
        <title>The Global Catalogue of Microorganisms (GCM) 10K type strain sequencing project: providing services to taxonomists for standard genome sequencing and annotation.</title>
        <authorList>
            <consortium name="The Broad Institute Genomics Platform"/>
            <consortium name="The Broad Institute Genome Sequencing Center for Infectious Disease"/>
            <person name="Wu L."/>
            <person name="Ma J."/>
        </authorList>
    </citation>
    <scope>NUCLEOTIDE SEQUENCE [LARGE SCALE GENOMIC DNA]</scope>
    <source>
        <strain evidence="3">JCM 16014</strain>
    </source>
</reference>
<gene>
    <name evidence="2" type="ORF">GCM10009839_86700</name>
</gene>
<dbReference type="Gene3D" id="3.40.50.300">
    <property type="entry name" value="P-loop containing nucleotide triphosphate hydrolases"/>
    <property type="match status" value="1"/>
</dbReference>
<comment type="caution">
    <text evidence="2">The sequence shown here is derived from an EMBL/GenBank/DDBJ whole genome shotgun (WGS) entry which is preliminary data.</text>
</comment>
<dbReference type="EMBL" id="BAAAQN010000086">
    <property type="protein sequence ID" value="GAA2062230.1"/>
    <property type="molecule type" value="Genomic_DNA"/>
</dbReference>
<proteinExistence type="predicted"/>
<evidence type="ECO:0000313" key="3">
    <source>
        <dbReference type="Proteomes" id="UP001500751"/>
    </source>
</evidence>
<dbReference type="SUPFAM" id="SSF52540">
    <property type="entry name" value="P-loop containing nucleoside triphosphate hydrolases"/>
    <property type="match status" value="1"/>
</dbReference>
<dbReference type="Proteomes" id="UP001500751">
    <property type="component" value="Unassembled WGS sequence"/>
</dbReference>
<feature type="region of interest" description="Disordered" evidence="1">
    <location>
        <begin position="1"/>
        <end position="20"/>
    </location>
</feature>
<dbReference type="InterPro" id="IPR027417">
    <property type="entry name" value="P-loop_NTPase"/>
</dbReference>
<feature type="region of interest" description="Disordered" evidence="1">
    <location>
        <begin position="609"/>
        <end position="648"/>
    </location>
</feature>
<sequence length="744" mass="79010">MTTTTTKTTRTKVPPKPPLIPPLDWAAPHGPITGALSATSGAYAAALLADASHMPGWVPAAVCAAGGLGHGIVRSLAKNLTGRSIGIRTGCWLAAGGWTWWAIGYGPLSWAAVGSLLALGVGIGAGVTEAELHEEAVETEREAAEQWREGAGRRSVAAEWEARIKAVAGVQVRIIAVEDWDNGSGYTLEAELPAAATWDRIRNVSRALASDARLPLGCAINVIEGVRQGRVLLDVPTVNLMTETVDYPEDFSPLSILTGLPWGMWTNQDPILVFLREACALILGPPGSGKSTFCDVVLAGFSRCTDVLTWVIDLKGGAIGIPWVRPWLEARGYKQPRTGDDRPPADTRPGIDWLASTPKEALLLVKAALVINVARQHAYADLMHENDTTLLPVSSRIPQIQVLIDEGAELLSVNHRDPELRELKEAVLKLMRMTRAMGERLVLTAVDGNVSALGDTSVRKFSPLGVALTSGESSGNNLSKLFPGVRIDTSQLTAKGSGVIGSYGSEGFAPGPFKGWRTAPSLARRVSLATNHRRPWLDEASSVAVGEVYAQRWSTDRAGWLWNAGAAPAAPAPMPVTPGLNLSSTRAAAEGLLADQAAELMREIEEQFGTIDESQRNAGPRTPAPPRPSPATAPTPPSESSAPASATPAVPALLTKVLSILRGEDGIHTELLAIRLNTTVENTNRLMSAAGISAHPNPLRIGGSQKRGYKRAAVEEAVARILSGELVPPPEVRDWKLPPYTPQT</sequence>
<dbReference type="RefSeq" id="WP_344671594.1">
    <property type="nucleotide sequence ID" value="NZ_BAAAQN010000086.1"/>
</dbReference>
<feature type="compositionally biased region" description="Pro residues" evidence="1">
    <location>
        <begin position="622"/>
        <end position="637"/>
    </location>
</feature>
<protein>
    <recommendedName>
        <fullName evidence="4">FtsK domain-containing protein</fullName>
    </recommendedName>
</protein>
<feature type="compositionally biased region" description="Low complexity" evidence="1">
    <location>
        <begin position="638"/>
        <end position="648"/>
    </location>
</feature>
<keyword evidence="3" id="KW-1185">Reference proteome</keyword>
<evidence type="ECO:0000313" key="2">
    <source>
        <dbReference type="EMBL" id="GAA2062230.1"/>
    </source>
</evidence>
<accession>A0ABP5H3Z5</accession>